<feature type="region of interest" description="Disordered" evidence="1">
    <location>
        <begin position="25"/>
        <end position="96"/>
    </location>
</feature>
<evidence type="ECO:0000313" key="3">
    <source>
        <dbReference type="Proteomes" id="UP000236333"/>
    </source>
</evidence>
<reference evidence="2 3" key="1">
    <citation type="journal article" date="2017" name="Mol. Biol. Evol.">
        <title>The 4-celled Tetrabaena socialis nuclear genome reveals the essential components for genetic control of cell number at the origin of multicellularity in the volvocine lineage.</title>
        <authorList>
            <person name="Featherston J."/>
            <person name="Arakaki Y."/>
            <person name="Hanschen E.R."/>
            <person name="Ferris P.J."/>
            <person name="Michod R.E."/>
            <person name="Olson B.J.S.C."/>
            <person name="Nozaki H."/>
            <person name="Durand P.M."/>
        </authorList>
    </citation>
    <scope>NUCLEOTIDE SEQUENCE [LARGE SCALE GENOMIC DNA]</scope>
    <source>
        <strain evidence="2 3">NIES-571</strain>
    </source>
</reference>
<accession>A0A2J8A1Z3</accession>
<evidence type="ECO:0000256" key="1">
    <source>
        <dbReference type="SAM" id="MobiDB-lite"/>
    </source>
</evidence>
<sequence length="346" mass="35914">AREALRQPIKNTLLLAAKDLQRALLEGDSGPPASSSSSSSSAPPSAAAAAAAAGGGGDDGDDGAASSSSEDGGGGGGGGDAGGGSGGGGGPAPSPEALEAKLAAVGGALGRYSAAEAGAEGAFEAASERTYALLGGLVGRMMLELDTAGNIRLEEGRPGDLWELRGLASLPRLADLCFSDPMWGDCPLAQLCNYQTFVLFMMPRLTSLDTLLLADETKALAEATFLKKQMYYNMRVKTLRRNARQIIKLAAEGRQVHLVASRFNFSDYPAVLGVHHLAVTGVTRIHNRWLRTRFEAALTSSSVDTADPGHKRSLEYLFLGEHPALPELLELAVEEGLPEGEQLAAK</sequence>
<dbReference type="OrthoDB" id="1517790at2759"/>
<organism evidence="2 3">
    <name type="scientific">Tetrabaena socialis</name>
    <dbReference type="NCBI Taxonomy" id="47790"/>
    <lineage>
        <taxon>Eukaryota</taxon>
        <taxon>Viridiplantae</taxon>
        <taxon>Chlorophyta</taxon>
        <taxon>core chlorophytes</taxon>
        <taxon>Chlorophyceae</taxon>
        <taxon>CS clade</taxon>
        <taxon>Chlamydomonadales</taxon>
        <taxon>Tetrabaenaceae</taxon>
        <taxon>Tetrabaena</taxon>
    </lineage>
</organism>
<feature type="non-terminal residue" evidence="2">
    <location>
        <position position="346"/>
    </location>
</feature>
<feature type="compositionally biased region" description="Gly residues" evidence="1">
    <location>
        <begin position="71"/>
        <end position="91"/>
    </location>
</feature>
<name>A0A2J8A1Z3_9CHLO</name>
<keyword evidence="3" id="KW-1185">Reference proteome</keyword>
<feature type="compositionally biased region" description="Low complexity" evidence="1">
    <location>
        <begin position="27"/>
        <end position="52"/>
    </location>
</feature>
<dbReference type="Proteomes" id="UP000236333">
    <property type="component" value="Unassembled WGS sequence"/>
</dbReference>
<proteinExistence type="predicted"/>
<dbReference type="EMBL" id="PGGS01000228">
    <property type="protein sequence ID" value="PNH06561.1"/>
    <property type="molecule type" value="Genomic_DNA"/>
</dbReference>
<dbReference type="AlphaFoldDB" id="A0A2J8A1Z3"/>
<protein>
    <submittedName>
        <fullName evidence="2">Leucine-rich repeat-containing protein 9</fullName>
    </submittedName>
</protein>
<evidence type="ECO:0000313" key="2">
    <source>
        <dbReference type="EMBL" id="PNH06561.1"/>
    </source>
</evidence>
<comment type="caution">
    <text evidence="2">The sequence shown here is derived from an EMBL/GenBank/DDBJ whole genome shotgun (WGS) entry which is preliminary data.</text>
</comment>
<feature type="non-terminal residue" evidence="2">
    <location>
        <position position="1"/>
    </location>
</feature>
<gene>
    <name evidence="2" type="ORF">TSOC_007037</name>
</gene>